<reference evidence="2 3" key="1">
    <citation type="journal article" date="2012" name="Int. J. Syst. Evol. Microbiol.">
        <title>Vibrio caribbeanicus sp. nov., isolated from the marine sponge Scleritoderma cyanea.</title>
        <authorList>
            <person name="Hoffmann M."/>
            <person name="Monday S.R."/>
            <person name="Allard M.W."/>
            <person name="Strain E.A."/>
            <person name="Whittaker P."/>
            <person name="Naum M."/>
            <person name="McCarthy P.J."/>
            <person name="Lopez J.V."/>
            <person name="Fischer M."/>
            <person name="Brown E.W."/>
        </authorList>
    </citation>
    <scope>NUCLEOTIDE SEQUENCE [LARGE SCALE GENOMIC DNA]</scope>
    <source>
        <strain evidence="2 3">ATCC 700023</strain>
    </source>
</reference>
<protein>
    <submittedName>
        <fullName evidence="2">Uncharacterized protein</fullName>
    </submittedName>
</protein>
<evidence type="ECO:0000313" key="2">
    <source>
        <dbReference type="EMBL" id="EGU39283.1"/>
    </source>
</evidence>
<organism evidence="2 3">
    <name type="scientific">Vibrio ichthyoenteri ATCC 700023</name>
    <dbReference type="NCBI Taxonomy" id="870968"/>
    <lineage>
        <taxon>Bacteria</taxon>
        <taxon>Pseudomonadati</taxon>
        <taxon>Pseudomonadota</taxon>
        <taxon>Gammaproteobacteria</taxon>
        <taxon>Vibrionales</taxon>
        <taxon>Vibrionaceae</taxon>
        <taxon>Vibrio</taxon>
    </lineage>
</organism>
<feature type="compositionally biased region" description="Basic residues" evidence="1">
    <location>
        <begin position="16"/>
        <end position="35"/>
    </location>
</feature>
<evidence type="ECO:0000256" key="1">
    <source>
        <dbReference type="SAM" id="MobiDB-lite"/>
    </source>
</evidence>
<keyword evidence="3" id="KW-1185">Reference proteome</keyword>
<accession>F9S2Q7</accession>
<sequence length="35" mass="4412">MCANENGEKKEWGIERRRKKEQREIKKKREKNKRP</sequence>
<feature type="region of interest" description="Disordered" evidence="1">
    <location>
        <begin position="1"/>
        <end position="35"/>
    </location>
</feature>
<dbReference type="AlphaFoldDB" id="F9S2Q7"/>
<proteinExistence type="predicted"/>
<name>F9S2Q7_9VIBR</name>
<comment type="caution">
    <text evidence="2">The sequence shown here is derived from an EMBL/GenBank/DDBJ whole genome shotgun (WGS) entry which is preliminary data.</text>
</comment>
<evidence type="ECO:0000313" key="3">
    <source>
        <dbReference type="Proteomes" id="UP000004605"/>
    </source>
</evidence>
<gene>
    <name evidence="2" type="ORF">VII00023_19896</name>
</gene>
<dbReference type="Proteomes" id="UP000004605">
    <property type="component" value="Unassembled WGS sequence"/>
</dbReference>
<dbReference type="EMBL" id="AFWF01000154">
    <property type="protein sequence ID" value="EGU39283.1"/>
    <property type="molecule type" value="Genomic_DNA"/>
</dbReference>
<feature type="compositionally biased region" description="Basic and acidic residues" evidence="1">
    <location>
        <begin position="1"/>
        <end position="15"/>
    </location>
</feature>